<evidence type="ECO:0000256" key="9">
    <source>
        <dbReference type="ARBA" id="ARBA00022691"/>
    </source>
</evidence>
<dbReference type="EMBL" id="JAERWL010000009">
    <property type="protein sequence ID" value="MBM9477139.1"/>
    <property type="molecule type" value="Genomic_DNA"/>
</dbReference>
<evidence type="ECO:0000256" key="11">
    <source>
        <dbReference type="ARBA" id="ARBA00047944"/>
    </source>
</evidence>
<dbReference type="InterPro" id="IPR046886">
    <property type="entry name" value="RsmE_MTase_dom"/>
</dbReference>
<dbReference type="SUPFAM" id="SSF88697">
    <property type="entry name" value="PUA domain-like"/>
    <property type="match status" value="1"/>
</dbReference>
<keyword evidence="7 12" id="KW-0489">Methyltransferase</keyword>
<comment type="function">
    <text evidence="10 12">Specifically methylates the N3 position of the uracil ring of uridine 1498 (m3U1498) in 16S rRNA. Acts on the fully assembled 30S ribosomal subunit.</text>
</comment>
<evidence type="ECO:0000259" key="13">
    <source>
        <dbReference type="Pfam" id="PF04452"/>
    </source>
</evidence>
<dbReference type="InterPro" id="IPR015947">
    <property type="entry name" value="PUA-like_sf"/>
</dbReference>
<dbReference type="Gene3D" id="2.40.240.20">
    <property type="entry name" value="Hypothetical PUA domain-like, domain 1"/>
    <property type="match status" value="1"/>
</dbReference>
<dbReference type="Pfam" id="PF20260">
    <property type="entry name" value="PUA_4"/>
    <property type="match status" value="1"/>
</dbReference>
<organism evidence="15 16">
    <name type="scientific">Nakamurella flavida</name>
    <dbReference type="NCBI Taxonomy" id="363630"/>
    <lineage>
        <taxon>Bacteria</taxon>
        <taxon>Bacillati</taxon>
        <taxon>Actinomycetota</taxon>
        <taxon>Actinomycetes</taxon>
        <taxon>Nakamurellales</taxon>
        <taxon>Nakamurellaceae</taxon>
        <taxon>Nakamurella</taxon>
    </lineage>
</organism>
<comment type="catalytic activity">
    <reaction evidence="11 12">
        <text>uridine(1498) in 16S rRNA + S-adenosyl-L-methionine = N(3)-methyluridine(1498) in 16S rRNA + S-adenosyl-L-homocysteine + H(+)</text>
        <dbReference type="Rhea" id="RHEA:42920"/>
        <dbReference type="Rhea" id="RHEA-COMP:10283"/>
        <dbReference type="Rhea" id="RHEA-COMP:10284"/>
        <dbReference type="ChEBI" id="CHEBI:15378"/>
        <dbReference type="ChEBI" id="CHEBI:57856"/>
        <dbReference type="ChEBI" id="CHEBI:59789"/>
        <dbReference type="ChEBI" id="CHEBI:65315"/>
        <dbReference type="ChEBI" id="CHEBI:74502"/>
        <dbReference type="EC" id="2.1.1.193"/>
    </reaction>
</comment>
<dbReference type="PANTHER" id="PTHR30027:SF3">
    <property type="entry name" value="16S RRNA (URACIL(1498)-N(3))-METHYLTRANSFERASE"/>
    <property type="match status" value="1"/>
</dbReference>
<dbReference type="PIRSF" id="PIRSF015601">
    <property type="entry name" value="MTase_slr0722"/>
    <property type="match status" value="1"/>
</dbReference>
<evidence type="ECO:0000256" key="8">
    <source>
        <dbReference type="ARBA" id="ARBA00022679"/>
    </source>
</evidence>
<dbReference type="AlphaFoldDB" id="A0A938YPS3"/>
<comment type="caution">
    <text evidence="15">The sequence shown here is derived from an EMBL/GenBank/DDBJ whole genome shotgun (WGS) entry which is preliminary data.</text>
</comment>
<dbReference type="Proteomes" id="UP000663801">
    <property type="component" value="Unassembled WGS sequence"/>
</dbReference>
<dbReference type="NCBIfam" id="NF008693">
    <property type="entry name" value="PRK11713.2-3"/>
    <property type="match status" value="1"/>
</dbReference>
<dbReference type="InterPro" id="IPR046887">
    <property type="entry name" value="RsmE_PUA-like"/>
</dbReference>
<keyword evidence="9 12" id="KW-0949">S-adenosyl-L-methionine</keyword>
<feature type="domain" description="Ribosomal RNA small subunit methyltransferase E methyltransferase" evidence="13">
    <location>
        <begin position="70"/>
        <end position="232"/>
    </location>
</feature>
<keyword evidence="5 12" id="KW-0963">Cytoplasm</keyword>
<dbReference type="EC" id="2.1.1.193" evidence="3 12"/>
<comment type="similarity">
    <text evidence="2 12">Belongs to the RNA methyltransferase RsmE family.</text>
</comment>
<keyword evidence="6 12" id="KW-0698">rRNA processing</keyword>
<proteinExistence type="inferred from homology"/>
<dbReference type="InterPro" id="IPR029026">
    <property type="entry name" value="tRNA_m1G_MTases_N"/>
</dbReference>
<accession>A0A938YPS3</accession>
<evidence type="ECO:0000256" key="5">
    <source>
        <dbReference type="ARBA" id="ARBA00022490"/>
    </source>
</evidence>
<evidence type="ECO:0000313" key="16">
    <source>
        <dbReference type="Proteomes" id="UP000663801"/>
    </source>
</evidence>
<evidence type="ECO:0000313" key="15">
    <source>
        <dbReference type="EMBL" id="MBM9477139.1"/>
    </source>
</evidence>
<dbReference type="SUPFAM" id="SSF75217">
    <property type="entry name" value="alpha/beta knot"/>
    <property type="match status" value="1"/>
</dbReference>
<evidence type="ECO:0000256" key="10">
    <source>
        <dbReference type="ARBA" id="ARBA00025699"/>
    </source>
</evidence>
<dbReference type="CDD" id="cd18084">
    <property type="entry name" value="RsmE-like"/>
    <property type="match status" value="1"/>
</dbReference>
<dbReference type="Pfam" id="PF04452">
    <property type="entry name" value="Methyltrans_RNA"/>
    <property type="match status" value="1"/>
</dbReference>
<dbReference type="GO" id="GO:0005737">
    <property type="term" value="C:cytoplasm"/>
    <property type="evidence" value="ECO:0007669"/>
    <property type="project" value="UniProtKB-SubCell"/>
</dbReference>
<dbReference type="PANTHER" id="PTHR30027">
    <property type="entry name" value="RIBOSOMAL RNA SMALL SUBUNIT METHYLTRANSFERASE E"/>
    <property type="match status" value="1"/>
</dbReference>
<dbReference type="NCBIfam" id="TIGR00046">
    <property type="entry name" value="RsmE family RNA methyltransferase"/>
    <property type="match status" value="1"/>
</dbReference>
<evidence type="ECO:0000256" key="1">
    <source>
        <dbReference type="ARBA" id="ARBA00004496"/>
    </source>
</evidence>
<keyword evidence="16" id="KW-1185">Reference proteome</keyword>
<evidence type="ECO:0000256" key="3">
    <source>
        <dbReference type="ARBA" id="ARBA00012328"/>
    </source>
</evidence>
<evidence type="ECO:0000256" key="12">
    <source>
        <dbReference type="PIRNR" id="PIRNR015601"/>
    </source>
</evidence>
<evidence type="ECO:0000256" key="4">
    <source>
        <dbReference type="ARBA" id="ARBA00013673"/>
    </source>
</evidence>
<comment type="subcellular location">
    <subcellularLocation>
        <location evidence="1 12">Cytoplasm</location>
    </subcellularLocation>
</comment>
<dbReference type="GO" id="GO:0070475">
    <property type="term" value="P:rRNA base methylation"/>
    <property type="evidence" value="ECO:0007669"/>
    <property type="project" value="TreeGrafter"/>
</dbReference>
<evidence type="ECO:0000256" key="2">
    <source>
        <dbReference type="ARBA" id="ARBA00005528"/>
    </source>
</evidence>
<dbReference type="InterPro" id="IPR006700">
    <property type="entry name" value="RsmE"/>
</dbReference>
<gene>
    <name evidence="15" type="ORF">JL107_11830</name>
</gene>
<evidence type="ECO:0000256" key="7">
    <source>
        <dbReference type="ARBA" id="ARBA00022603"/>
    </source>
</evidence>
<dbReference type="InterPro" id="IPR029028">
    <property type="entry name" value="Alpha/beta_knot_MTases"/>
</dbReference>
<dbReference type="GO" id="GO:0070042">
    <property type="term" value="F:rRNA (uridine-N3-)-methyltransferase activity"/>
    <property type="evidence" value="ECO:0007669"/>
    <property type="project" value="TreeGrafter"/>
</dbReference>
<name>A0A938YPS3_9ACTN</name>
<reference evidence="15" key="1">
    <citation type="submission" date="2021-01" db="EMBL/GenBank/DDBJ databases">
        <title>KCTC 19127 draft genome.</title>
        <authorList>
            <person name="An D."/>
        </authorList>
    </citation>
    <scope>NUCLEOTIDE SEQUENCE</scope>
    <source>
        <strain evidence="15">KCTC 19127</strain>
    </source>
</reference>
<dbReference type="Gene3D" id="3.40.1280.10">
    <property type="match status" value="1"/>
</dbReference>
<evidence type="ECO:0000256" key="6">
    <source>
        <dbReference type="ARBA" id="ARBA00022552"/>
    </source>
</evidence>
<evidence type="ECO:0000259" key="14">
    <source>
        <dbReference type="Pfam" id="PF20260"/>
    </source>
</evidence>
<sequence>MVDTLPRPGAAGAVLLDGPEGRHAATVQRLRVGEALVLTDGAGAWTLGTVEEVRRDALLVRPGEIRQDPPPPLRIVVVQALPKGERGELAVDLATEAGADGIVPWAAARSVARWDRDKATRGVEKWRATARSAAKQARRRYVPPVDPLAGTAQVVERISAATLALVLHESATEPLTGLDLPAAGELLLVVGPEGGVSPEELTAFTGAGARAVRLGPEVLRSSTAAAVALGALAVLTGRWG</sequence>
<protein>
    <recommendedName>
        <fullName evidence="4 12">Ribosomal RNA small subunit methyltransferase E</fullName>
        <ecNumber evidence="3 12">2.1.1.193</ecNumber>
    </recommendedName>
</protein>
<dbReference type="FunFam" id="3.40.1280.10:FF:000023">
    <property type="entry name" value="Ribosomal RNA small subunit methyltransferase E"/>
    <property type="match status" value="1"/>
</dbReference>
<feature type="domain" description="Ribosomal RNA small subunit methyltransferase E PUA-like" evidence="14">
    <location>
        <begin position="16"/>
        <end position="61"/>
    </location>
</feature>
<keyword evidence="8 12" id="KW-0808">Transferase</keyword>